<evidence type="ECO:0000256" key="2">
    <source>
        <dbReference type="ARBA" id="ARBA00022741"/>
    </source>
</evidence>
<dbReference type="Gene3D" id="3.30.230.10">
    <property type="match status" value="1"/>
</dbReference>
<keyword evidence="2 11" id="KW-0547">Nucleotide-binding</keyword>
<dbReference type="HAMAP" id="MF_01498">
    <property type="entry name" value="RadA_bact"/>
    <property type="match status" value="1"/>
</dbReference>
<dbReference type="PANTHER" id="PTHR32472">
    <property type="entry name" value="DNA REPAIR PROTEIN RADA"/>
    <property type="match status" value="1"/>
</dbReference>
<keyword evidence="8 11" id="KW-0346">Stress response</keyword>
<dbReference type="GO" id="GO:0140664">
    <property type="term" value="F:ATP-dependent DNA damage sensor activity"/>
    <property type="evidence" value="ECO:0007669"/>
    <property type="project" value="InterPro"/>
</dbReference>
<dbReference type="InterPro" id="IPR027417">
    <property type="entry name" value="P-loop_NTPase"/>
</dbReference>
<feature type="binding site" evidence="11">
    <location>
        <begin position="91"/>
        <end position="98"/>
    </location>
    <ligand>
        <name>ATP</name>
        <dbReference type="ChEBI" id="CHEBI:30616"/>
    </ligand>
</feature>
<keyword evidence="9 11" id="KW-0238">DNA-binding</keyword>
<reference evidence="15 16" key="1">
    <citation type="journal article" date="2016" name="Nat. Commun.">
        <title>Thousands of microbial genomes shed light on interconnected biogeochemical processes in an aquifer system.</title>
        <authorList>
            <person name="Anantharaman K."/>
            <person name="Brown C.T."/>
            <person name="Hug L.A."/>
            <person name="Sharon I."/>
            <person name="Castelle C.J."/>
            <person name="Probst A.J."/>
            <person name="Thomas B.C."/>
            <person name="Singh A."/>
            <person name="Wilkins M.J."/>
            <person name="Karaoz U."/>
            <person name="Brodie E.L."/>
            <person name="Williams K.H."/>
            <person name="Hubbard S.S."/>
            <person name="Banfield J.F."/>
        </authorList>
    </citation>
    <scope>NUCLEOTIDE SEQUENCE [LARGE SCALE GENOMIC DNA]</scope>
</reference>
<proteinExistence type="inferred from homology"/>
<dbReference type="STRING" id="1802407.A3I40_01335"/>
<evidence type="ECO:0000313" key="16">
    <source>
        <dbReference type="Proteomes" id="UP000178723"/>
    </source>
</evidence>
<evidence type="ECO:0000256" key="5">
    <source>
        <dbReference type="ARBA" id="ARBA00022801"/>
    </source>
</evidence>
<dbReference type="Pfam" id="PF13481">
    <property type="entry name" value="AAA_25"/>
    <property type="match status" value="1"/>
</dbReference>
<evidence type="ECO:0000256" key="9">
    <source>
        <dbReference type="ARBA" id="ARBA00023125"/>
    </source>
</evidence>
<dbReference type="GO" id="GO:0003684">
    <property type="term" value="F:damaged DNA binding"/>
    <property type="evidence" value="ECO:0007669"/>
    <property type="project" value="InterPro"/>
</dbReference>
<keyword evidence="10 11" id="KW-0234">DNA repair</keyword>
<keyword evidence="6 13" id="KW-0862">Zinc</keyword>
<dbReference type="InterPro" id="IPR004504">
    <property type="entry name" value="DNA_repair_RadA"/>
</dbReference>
<dbReference type="InterPro" id="IPR020588">
    <property type="entry name" value="RecA_ATP-bd"/>
</dbReference>
<dbReference type="InterPro" id="IPR014721">
    <property type="entry name" value="Ribsml_uS5_D2-typ_fold_subgr"/>
</dbReference>
<dbReference type="GO" id="GO:0008270">
    <property type="term" value="F:zinc ion binding"/>
    <property type="evidence" value="ECO:0007669"/>
    <property type="project" value="UniProtKB-KW"/>
</dbReference>
<organism evidence="15 16">
    <name type="scientific">Candidatus Uhrbacteria bacterium RIFCSPLOWO2_02_FULL_48_12</name>
    <dbReference type="NCBI Taxonomy" id="1802407"/>
    <lineage>
        <taxon>Bacteria</taxon>
        <taxon>Candidatus Uhriibacteriota</taxon>
    </lineage>
</organism>
<comment type="similarity">
    <text evidence="11 13">Belongs to the RecA family. RadA subfamily.</text>
</comment>
<dbReference type="SUPFAM" id="SSF52540">
    <property type="entry name" value="P-loop containing nucleoside triphosphate hydrolases"/>
    <property type="match status" value="1"/>
</dbReference>
<evidence type="ECO:0000256" key="12">
    <source>
        <dbReference type="NCBIfam" id="TIGR00416"/>
    </source>
</evidence>
<evidence type="ECO:0000256" key="3">
    <source>
        <dbReference type="ARBA" id="ARBA00022763"/>
    </source>
</evidence>
<evidence type="ECO:0000259" key="14">
    <source>
        <dbReference type="PROSITE" id="PS50162"/>
    </source>
</evidence>
<dbReference type="NCBIfam" id="TIGR00416">
    <property type="entry name" value="sms"/>
    <property type="match status" value="1"/>
</dbReference>
<comment type="function">
    <text evidence="11">Plays a role in repairing double-strand DNA breaks, probably involving stabilizing or processing branched DNA or blocked replication forks.</text>
</comment>
<evidence type="ECO:0000256" key="7">
    <source>
        <dbReference type="ARBA" id="ARBA00022840"/>
    </source>
</evidence>
<keyword evidence="3 11" id="KW-0227">DNA damage</keyword>
<evidence type="ECO:0000256" key="13">
    <source>
        <dbReference type="RuleBase" id="RU003555"/>
    </source>
</evidence>
<dbReference type="InterPro" id="IPR003593">
    <property type="entry name" value="AAA+_ATPase"/>
</dbReference>
<evidence type="ECO:0000256" key="10">
    <source>
        <dbReference type="ARBA" id="ARBA00023204"/>
    </source>
</evidence>
<dbReference type="GO" id="GO:0005524">
    <property type="term" value="F:ATP binding"/>
    <property type="evidence" value="ECO:0007669"/>
    <property type="project" value="UniProtKB-UniRule"/>
</dbReference>
<evidence type="ECO:0000256" key="4">
    <source>
        <dbReference type="ARBA" id="ARBA00022771"/>
    </source>
</evidence>
<dbReference type="Pfam" id="PF18073">
    <property type="entry name" value="Zn_ribbon_LapB"/>
    <property type="match status" value="1"/>
</dbReference>
<dbReference type="GO" id="GO:0000725">
    <property type="term" value="P:recombinational repair"/>
    <property type="evidence" value="ECO:0007669"/>
    <property type="project" value="UniProtKB-UniRule"/>
</dbReference>
<dbReference type="GO" id="GO:0016787">
    <property type="term" value="F:hydrolase activity"/>
    <property type="evidence" value="ECO:0007669"/>
    <property type="project" value="UniProtKB-KW"/>
</dbReference>
<comment type="caution">
    <text evidence="15">The sequence shown here is derived from an EMBL/GenBank/DDBJ whole genome shotgun (WGS) entry which is preliminary data.</text>
</comment>
<keyword evidence="7 11" id="KW-0067">ATP-binding</keyword>
<dbReference type="Gene3D" id="3.40.50.300">
    <property type="entry name" value="P-loop containing nucleotide triphosphate hydrolases"/>
    <property type="match status" value="1"/>
</dbReference>
<keyword evidence="1 11" id="KW-0479">Metal-binding</keyword>
<name>A0A1F7VBZ1_9BACT</name>
<dbReference type="PROSITE" id="PS50162">
    <property type="entry name" value="RECA_2"/>
    <property type="match status" value="1"/>
</dbReference>
<keyword evidence="4 13" id="KW-0863">Zinc-finger</keyword>
<evidence type="ECO:0000256" key="8">
    <source>
        <dbReference type="ARBA" id="ARBA00023016"/>
    </source>
</evidence>
<dbReference type="EMBL" id="MGEP01000001">
    <property type="protein sequence ID" value="OGL87537.1"/>
    <property type="molecule type" value="Genomic_DNA"/>
</dbReference>
<keyword evidence="5" id="KW-0378">Hydrolase</keyword>
<feature type="domain" description="RecA family profile 1" evidence="14">
    <location>
        <begin position="62"/>
        <end position="217"/>
    </location>
</feature>
<dbReference type="GO" id="GO:0005829">
    <property type="term" value="C:cytosol"/>
    <property type="evidence" value="ECO:0007669"/>
    <property type="project" value="TreeGrafter"/>
</dbReference>
<comment type="domain">
    <text evidence="11">The middle region has homology to RecA with ATPase motifs including the RadA KNRFG motif, while the C-terminus is homologous to Lon protease.</text>
</comment>
<dbReference type="InterPro" id="IPR041166">
    <property type="entry name" value="Rubredoxin_2"/>
</dbReference>
<dbReference type="PRINTS" id="PR01874">
    <property type="entry name" value="DNAREPAIRADA"/>
</dbReference>
<evidence type="ECO:0000256" key="11">
    <source>
        <dbReference type="HAMAP-Rule" id="MF_01498"/>
    </source>
</evidence>
<dbReference type="SUPFAM" id="SSF54211">
    <property type="entry name" value="Ribosomal protein S5 domain 2-like"/>
    <property type="match status" value="1"/>
</dbReference>
<protein>
    <recommendedName>
        <fullName evidence="11 12">DNA repair protein RadA</fullName>
    </recommendedName>
</protein>
<feature type="short sequence motif" description="RadA KNRFG motif" evidence="11">
    <location>
        <begin position="254"/>
        <end position="258"/>
    </location>
</feature>
<dbReference type="Proteomes" id="UP000178723">
    <property type="component" value="Unassembled WGS sequence"/>
</dbReference>
<evidence type="ECO:0000256" key="6">
    <source>
        <dbReference type="ARBA" id="ARBA00022833"/>
    </source>
</evidence>
<gene>
    <name evidence="11" type="primary">radA</name>
    <name evidence="15" type="ORF">A3I40_01335</name>
</gene>
<accession>A0A1F7VBZ1</accession>
<comment type="function">
    <text evidence="13">DNA-dependent ATPase involved in processing of recombination intermediates, plays a role in repairing DNA breaks. Stimulates the branch migration of RecA-mediated strand transfer reactions, allowing the 3' invading strand to extend heteroduplex DNA faster. Binds ssDNA in the presence of ADP but not other nucleotides, has ATPase activity that is stimulated by ssDNA and various branched DNA structures, but inhibited by SSB. Does not have RecA's homology-searching function.</text>
</comment>
<dbReference type="PANTHER" id="PTHR32472:SF10">
    <property type="entry name" value="DNA REPAIR PROTEIN RADA-LIKE PROTEIN"/>
    <property type="match status" value="1"/>
</dbReference>
<feature type="region of interest" description="Lon-protease-like" evidence="11">
    <location>
        <begin position="353"/>
        <end position="454"/>
    </location>
</feature>
<dbReference type="AlphaFoldDB" id="A0A1F7VBZ1"/>
<evidence type="ECO:0000256" key="1">
    <source>
        <dbReference type="ARBA" id="ARBA00022723"/>
    </source>
</evidence>
<evidence type="ECO:0000313" key="15">
    <source>
        <dbReference type="EMBL" id="OGL87537.1"/>
    </source>
</evidence>
<dbReference type="SMART" id="SM00382">
    <property type="entry name" value="AAA"/>
    <property type="match status" value="1"/>
</dbReference>
<dbReference type="InterPro" id="IPR020568">
    <property type="entry name" value="Ribosomal_Su5_D2-typ_SF"/>
</dbReference>
<dbReference type="Pfam" id="PF13541">
    <property type="entry name" value="ChlI"/>
    <property type="match status" value="1"/>
</dbReference>
<sequence>MGKPQTIYHCANCDAQFPKWEGRCRECGKWDTLKESVRSAPVVSSAKAAAVIDFASLAAEANAPRESTGSVEFDRVLGGGLVPGALVLIGGDPGIGKSTLLLQVAAKMIDGPPREALRERSGVLYISGEESAEQIKNRMDRLNLSANNLKFLGHTDIDTITATIINVRPALAIIDSLNTIKSEGAAAGQPSMLRRATEKLMATAKETGVPLFLIGHITKDRQVAGPKTLEHLVDAVLYFEGVQGGPYRILRAVKNRFGGVQEIGVWRMTNEGLIEVPNPSATFLQERQTDVPGSAVTALLQGARVFLIEAQALVSKTRFGYPQRRATGFDLNRLQLLIAVLSKRLKFPLAYYDVHLNIVGGLKATEPAVDLPVALAIASALKNIPLSADLIIMGEVGLQGEVRSVMDLERRLEEASRLGFKQAVVPKQELHGQPALTLHKVTTVQEALECALSN</sequence>